<dbReference type="PANTHER" id="PTHR33361:SF2">
    <property type="entry name" value="DUF885 DOMAIN-CONTAINING PROTEIN"/>
    <property type="match status" value="1"/>
</dbReference>
<organism evidence="2 3">
    <name type="scientific">Wenzhouxiangella sediminis</name>
    <dbReference type="NCBI Taxonomy" id="1792836"/>
    <lineage>
        <taxon>Bacteria</taxon>
        <taxon>Pseudomonadati</taxon>
        <taxon>Pseudomonadota</taxon>
        <taxon>Gammaproteobacteria</taxon>
        <taxon>Chromatiales</taxon>
        <taxon>Wenzhouxiangellaceae</taxon>
        <taxon>Wenzhouxiangella</taxon>
    </lineage>
</organism>
<dbReference type="OrthoDB" id="9769898at2"/>
<keyword evidence="1" id="KW-1133">Transmembrane helix</keyword>
<evidence type="ECO:0000313" key="2">
    <source>
        <dbReference type="EMBL" id="RFF29212.1"/>
    </source>
</evidence>
<dbReference type="Pfam" id="PF05960">
    <property type="entry name" value="DUF885"/>
    <property type="match status" value="1"/>
</dbReference>
<comment type="caution">
    <text evidence="2">The sequence shown here is derived from an EMBL/GenBank/DDBJ whole genome shotgun (WGS) entry which is preliminary data.</text>
</comment>
<evidence type="ECO:0000256" key="1">
    <source>
        <dbReference type="SAM" id="Phobius"/>
    </source>
</evidence>
<dbReference type="PANTHER" id="PTHR33361">
    <property type="entry name" value="GLR0591 PROTEIN"/>
    <property type="match status" value="1"/>
</dbReference>
<name>A0A3E1K599_9GAMM</name>
<reference evidence="2 3" key="1">
    <citation type="submission" date="2018-08" db="EMBL/GenBank/DDBJ databases">
        <title>Wenzhouxiangella salilacus sp. nov., a novel bacterium isolated from a saline lake in Xinjiang Province, China.</title>
        <authorList>
            <person name="Han S."/>
        </authorList>
    </citation>
    <scope>NUCLEOTIDE SEQUENCE [LARGE SCALE GENOMIC DNA]</scope>
    <source>
        <strain evidence="2 3">XDB06</strain>
    </source>
</reference>
<proteinExistence type="predicted"/>
<feature type="transmembrane region" description="Helical" evidence="1">
    <location>
        <begin position="7"/>
        <end position="29"/>
    </location>
</feature>
<dbReference type="Proteomes" id="UP000260351">
    <property type="component" value="Unassembled WGS sequence"/>
</dbReference>
<dbReference type="AlphaFoldDB" id="A0A3E1K599"/>
<dbReference type="InterPro" id="IPR010281">
    <property type="entry name" value="DUF885"/>
</dbReference>
<accession>A0A3E1K599</accession>
<dbReference type="RefSeq" id="WP_116651766.1">
    <property type="nucleotide sequence ID" value="NZ_QUZK01000051.1"/>
</dbReference>
<gene>
    <name evidence="2" type="ORF">DZC52_13985</name>
</gene>
<keyword evidence="3" id="KW-1185">Reference proteome</keyword>
<keyword evidence="1" id="KW-0812">Transmembrane</keyword>
<protein>
    <submittedName>
        <fullName evidence="2">DUF885 domain-containing protein</fullName>
    </submittedName>
</protein>
<dbReference type="EMBL" id="QUZK01000051">
    <property type="protein sequence ID" value="RFF29212.1"/>
    <property type="molecule type" value="Genomic_DNA"/>
</dbReference>
<evidence type="ECO:0000313" key="3">
    <source>
        <dbReference type="Proteomes" id="UP000260351"/>
    </source>
</evidence>
<keyword evidence="1" id="KW-0472">Membrane</keyword>
<sequence>MKKFLKWGGVSLAALMLIGGLLFVNFWYFKPLSIDWFYSRAFLKFSLQQPEMLTSLRILDQFGIRGHNAELGDASPEAGEEMLAYWRDEYETFQRYDRADYEGQGLLSYDVFDFFMSNQMADADRWRFHNFPVNQLFGVQSNLPDFMVQQHVVEDELGAEHYIARLNQFDEKFDGVLEGLRIREERGILPPSFAVTKVIEQIEGFLDSAPEEHLLVSSLDGKMNEIDEAELEAARREELHAQAVEAVERSVYPAYEDLLAYLRELEPKATSNGGVWRLPDGDAFYQQAIRQHTTTDMTAEEIHEIGLAEVERIGREMDAILRAEGLTEGTIGERVQQLAKRPDQLYPDTEAGREQILADYQAILDEIDPAMDEYFNLRPETGVEVKRVPEFAEETSAGAYYQRPSLDGKRKGTFFANLRDVSEVPKFGMRTLAYHEGIPGHHFQIAITQQLEGIPMFRRLVPFTAYSEGWALYTERLAWEIGFQDDPLDNLGRLQAEMFRAVRLVVDTGMHHKRWTREEAIDYMLANTGMGQGEVTAEIERYLVMPGQALSYKVGMMKILELRERARRELGEDFSLPEFHDQVLGNGALPLTLLERVVDDWIERKRAA</sequence>